<feature type="repeat" description="ANK" evidence="2">
    <location>
        <begin position="910"/>
        <end position="942"/>
    </location>
</feature>
<feature type="domain" description="GPI inositol-deacylase winged helix" evidence="4">
    <location>
        <begin position="535"/>
        <end position="625"/>
    </location>
</feature>
<dbReference type="Gene3D" id="1.25.40.20">
    <property type="entry name" value="Ankyrin repeat-containing domain"/>
    <property type="match status" value="4"/>
</dbReference>
<gene>
    <name evidence="6" type="ORF">AYO20_07814</name>
</gene>
<feature type="domain" description="Nephrocystin 3-like N-terminal" evidence="5">
    <location>
        <begin position="271"/>
        <end position="426"/>
    </location>
</feature>
<dbReference type="PROSITE" id="PS50088">
    <property type="entry name" value="ANK_REPEAT"/>
    <property type="match status" value="7"/>
</dbReference>
<dbReference type="Pfam" id="PF12796">
    <property type="entry name" value="Ank_2"/>
    <property type="match status" value="4"/>
</dbReference>
<feature type="domain" description="Azaphilone pigments biosynthesis cluster protein L N-terminal" evidence="3">
    <location>
        <begin position="1"/>
        <end position="204"/>
    </location>
</feature>
<evidence type="ECO:0000313" key="7">
    <source>
        <dbReference type="Proteomes" id="UP000185904"/>
    </source>
</evidence>
<proteinExistence type="predicted"/>
<evidence type="ECO:0000259" key="5">
    <source>
        <dbReference type="Pfam" id="PF24883"/>
    </source>
</evidence>
<keyword evidence="7" id="KW-1185">Reference proteome</keyword>
<dbReference type="GeneID" id="34591225"/>
<dbReference type="SMART" id="SM00248">
    <property type="entry name" value="ANK"/>
    <property type="match status" value="8"/>
</dbReference>
<evidence type="ECO:0000256" key="2">
    <source>
        <dbReference type="PROSITE-ProRule" id="PRU00023"/>
    </source>
</evidence>
<feature type="repeat" description="ANK" evidence="2">
    <location>
        <begin position="770"/>
        <end position="798"/>
    </location>
</feature>
<evidence type="ECO:0000256" key="1">
    <source>
        <dbReference type="ARBA" id="ARBA00022737"/>
    </source>
</evidence>
<reference evidence="6 7" key="1">
    <citation type="submission" date="2016-03" db="EMBL/GenBank/DDBJ databases">
        <title>The draft genome sequence of Fonsecaea nubica causative agent of cutaneous subcutaneous infection in human host.</title>
        <authorList>
            <person name="Costa F."/>
            <person name="Sybren D.H."/>
            <person name="Raittz R.T."/>
            <person name="Weiss V.A."/>
            <person name="Leao A.C."/>
            <person name="Gomes R."/>
            <person name="De Souza E.M."/>
            <person name="Pedrosa F.O."/>
            <person name="Steffens M.B."/>
            <person name="Bombassaro A."/>
            <person name="Tadra-Sfeir M.Z."/>
            <person name="Moreno L.F."/>
            <person name="Najafzadeh M.J."/>
            <person name="Felipe M.S."/>
            <person name="Teixeira M."/>
            <person name="Sun J."/>
            <person name="Xi L."/>
            <person name="Castro M.A."/>
            <person name="Vicente V.A."/>
        </authorList>
    </citation>
    <scope>NUCLEOTIDE SEQUENCE [LARGE SCALE GENOMIC DNA]</scope>
    <source>
        <strain evidence="6 7">CBS 269.64</strain>
    </source>
</reference>
<keyword evidence="2" id="KW-0040">ANK repeat</keyword>
<comment type="caution">
    <text evidence="6">The sequence shown here is derived from an EMBL/GenBank/DDBJ whole genome shotgun (WGS) entry which is preliminary data.</text>
</comment>
<sequence length="1064" mass="118517">MDPLSLTASVAGLLSLTINVTDILSKYIRSVKKAEQESLELKQELCSLCEVLKQLDQFLDGEKGLPPRFKDTSALFTSIQTCHATLNSLSTIVQKLPKERLEKKWYRKLIWSLQRDGKMDTIATIRRCIQIFQFSLTIEGCDVLSKTLDEVLVSRETQLNTSKNVTEIVELVKKIQIDLDRKRGLHDSQMSELHQRQMADERQKLLEWIGGSTNPSSNHNRAMAQREPKTGLWFLESDDFSGWIKSPRLLWLHGIRKHLAQYPPSLTGLQRLFWGHLAGCGKTVLCSTIIEAVKELCSEGTAGKLGYFYFNFQDFQNDSHKEDLFMSALPRSLLRQLCANEPTLPDPVQAIYTRHHGTGSNPTHEELTSALDAVIDQLAKDVYIILDALDEFPENTNNAQRKKLLKWITLMVDGRFQNLHILTTSRKEWDIDAALGNLANGGLPIQGPAVDSDIQRYIRSSLEEGPLSRWRDKIKIRASIETRLTEGAKGMFRWVVCQLDMLGECTTVKSVGKALAELLVTLDDTYERILNAIPRRNKDDARPILQWLAYSKRPLTLDEVAEAAVLRPGDGPIDADELCDLSEVLRICRSLVTLATEVVCICANDSEIEVVKFAHFSVLEYLTSRRSDYFSVSAMEATATSDADEDIPTGIEDYSDGGQGEDADSRPVANYAAEYWYEHVCEVEKVNDRLSKFSDSAYRFLGENSPRCFLKWLQMYNPQDQISGYLCRRYDQAAYFPLWYSSLLGIRHATRRLIESGADVNQQITGYGGALHTAAKRGHYEIAQILLESGADANRWNEDYGTPLECGVDELHLSICQLLIDHGADVNAATRHENGSVLLVALDLLDPSTLHGVNIVQLLLTHGANVNARMARGWAREYTALHVASAKGFLGIVQSLLDKGADINAPGGDEVGTALQEASRHDQVETVQLLLEHGADVNAPAGGKGTALQAACTRGFVQMVQLLLTHGADVNAWTDDLLPPNHYEREMPSTALQCALVDDRAYIVELLIECGADMNATNKNGRTALDLAKKWGKEESIRVLVEHGATETDAVADSESDSGLASRF</sequence>
<dbReference type="InterPro" id="IPR054471">
    <property type="entry name" value="GPIID_WHD"/>
</dbReference>
<feature type="repeat" description="ANK" evidence="2">
    <location>
        <begin position="799"/>
        <end position="831"/>
    </location>
</feature>
<name>A0A178CT82_9EURO</name>
<dbReference type="Pfam" id="PF24883">
    <property type="entry name" value="NPHP3_N"/>
    <property type="match status" value="1"/>
</dbReference>
<dbReference type="EMBL" id="LVCJ01000057">
    <property type="protein sequence ID" value="OAL32656.1"/>
    <property type="molecule type" value="Genomic_DNA"/>
</dbReference>
<feature type="repeat" description="ANK" evidence="2">
    <location>
        <begin position="943"/>
        <end position="975"/>
    </location>
</feature>
<dbReference type="InterPro" id="IPR031348">
    <property type="entry name" value="PigL_N"/>
</dbReference>
<dbReference type="PANTHER" id="PTHR10039:SF16">
    <property type="entry name" value="GPI INOSITOL-DEACYLASE"/>
    <property type="match status" value="1"/>
</dbReference>
<dbReference type="InterPro" id="IPR036770">
    <property type="entry name" value="Ankyrin_rpt-contain_sf"/>
</dbReference>
<dbReference type="PANTHER" id="PTHR10039">
    <property type="entry name" value="AMELOGENIN"/>
    <property type="match status" value="1"/>
</dbReference>
<evidence type="ECO:0000313" key="6">
    <source>
        <dbReference type="EMBL" id="OAL32656.1"/>
    </source>
</evidence>
<dbReference type="AlphaFoldDB" id="A0A178CT82"/>
<dbReference type="Proteomes" id="UP000185904">
    <property type="component" value="Unassembled WGS sequence"/>
</dbReference>
<dbReference type="InterPro" id="IPR027417">
    <property type="entry name" value="P-loop_NTPase"/>
</dbReference>
<dbReference type="OrthoDB" id="1577640at2759"/>
<dbReference type="Pfam" id="PF22939">
    <property type="entry name" value="WHD_GPIID"/>
    <property type="match status" value="1"/>
</dbReference>
<dbReference type="InterPro" id="IPR056884">
    <property type="entry name" value="NPHP3-like_N"/>
</dbReference>
<evidence type="ECO:0000259" key="4">
    <source>
        <dbReference type="Pfam" id="PF22939"/>
    </source>
</evidence>
<keyword evidence="6" id="KW-0418">Kinase</keyword>
<protein>
    <submittedName>
        <fullName evidence="6">Serine/threonine-protein kinase GCN2</fullName>
    </submittedName>
</protein>
<dbReference type="Gene3D" id="3.40.50.300">
    <property type="entry name" value="P-loop containing nucleotide triphosphate hydrolases"/>
    <property type="match status" value="1"/>
</dbReference>
<dbReference type="InterPro" id="IPR002110">
    <property type="entry name" value="Ankyrin_rpt"/>
</dbReference>
<dbReference type="RefSeq" id="XP_022497892.1">
    <property type="nucleotide sequence ID" value="XM_022646098.1"/>
</dbReference>
<keyword evidence="1" id="KW-0677">Repeat</keyword>
<dbReference type="PROSITE" id="PS50297">
    <property type="entry name" value="ANK_REP_REGION"/>
    <property type="match status" value="5"/>
</dbReference>
<feature type="repeat" description="ANK" evidence="2">
    <location>
        <begin position="876"/>
        <end position="908"/>
    </location>
</feature>
<accession>A0A178CT82</accession>
<dbReference type="GO" id="GO:0016301">
    <property type="term" value="F:kinase activity"/>
    <property type="evidence" value="ECO:0007669"/>
    <property type="project" value="UniProtKB-KW"/>
</dbReference>
<evidence type="ECO:0000259" key="3">
    <source>
        <dbReference type="Pfam" id="PF17111"/>
    </source>
</evidence>
<dbReference type="SUPFAM" id="SSF48403">
    <property type="entry name" value="Ankyrin repeat"/>
    <property type="match status" value="1"/>
</dbReference>
<dbReference type="PRINTS" id="PR01415">
    <property type="entry name" value="ANKYRIN"/>
</dbReference>
<feature type="repeat" description="ANK" evidence="2">
    <location>
        <begin position="1020"/>
        <end position="1045"/>
    </location>
</feature>
<dbReference type="Pfam" id="PF17111">
    <property type="entry name" value="PigL_N"/>
    <property type="match status" value="1"/>
</dbReference>
<feature type="repeat" description="ANK" evidence="2">
    <location>
        <begin position="987"/>
        <end position="1019"/>
    </location>
</feature>
<keyword evidence="6" id="KW-0808">Transferase</keyword>
<organism evidence="6 7">
    <name type="scientific">Fonsecaea nubica</name>
    <dbReference type="NCBI Taxonomy" id="856822"/>
    <lineage>
        <taxon>Eukaryota</taxon>
        <taxon>Fungi</taxon>
        <taxon>Dikarya</taxon>
        <taxon>Ascomycota</taxon>
        <taxon>Pezizomycotina</taxon>
        <taxon>Eurotiomycetes</taxon>
        <taxon>Chaetothyriomycetidae</taxon>
        <taxon>Chaetothyriales</taxon>
        <taxon>Herpotrichiellaceae</taxon>
        <taxon>Fonsecaea</taxon>
    </lineage>
</organism>